<dbReference type="AlphaFoldDB" id="A0A0P0A0K2"/>
<dbReference type="Proteomes" id="UP000064920">
    <property type="component" value="Chromosome"/>
</dbReference>
<comment type="similarity">
    <text evidence="1">Belongs to the HyuE racemase family.</text>
</comment>
<protein>
    <submittedName>
        <fullName evidence="2">Hydantoin racemase</fullName>
    </submittedName>
</protein>
<dbReference type="STRING" id="1397108.IMCC12053_2302"/>
<dbReference type="Pfam" id="PF01177">
    <property type="entry name" value="Asp_Glu_race"/>
    <property type="match status" value="1"/>
</dbReference>
<gene>
    <name evidence="2" type="ORF">IMCC12053_2302</name>
</gene>
<evidence type="ECO:0000256" key="1">
    <source>
        <dbReference type="ARBA" id="ARBA00038414"/>
    </source>
</evidence>
<evidence type="ECO:0000313" key="2">
    <source>
        <dbReference type="EMBL" id="ALI56249.1"/>
    </source>
</evidence>
<dbReference type="Gene3D" id="3.40.50.12500">
    <property type="match status" value="1"/>
</dbReference>
<dbReference type="InterPro" id="IPR015942">
    <property type="entry name" value="Asp/Glu/hydantoin_racemase"/>
</dbReference>
<dbReference type="InterPro" id="IPR053714">
    <property type="entry name" value="Iso_Racemase_Enz_sf"/>
</dbReference>
<dbReference type="RefSeq" id="WP_062219100.1">
    <property type="nucleotide sequence ID" value="NZ_CP012023.1"/>
</dbReference>
<dbReference type="PATRIC" id="fig|1397108.4.peg.2351"/>
<reference evidence="2 3" key="1">
    <citation type="submission" date="2015-05" db="EMBL/GenBank/DDBJ databases">
        <authorList>
            <person name="Wang D.B."/>
            <person name="Wang M."/>
        </authorList>
    </citation>
    <scope>NUCLEOTIDE SEQUENCE [LARGE SCALE GENOMIC DNA]</scope>
    <source>
        <strain evidence="2 3">IMCC 12053</strain>
    </source>
</reference>
<evidence type="ECO:0000313" key="3">
    <source>
        <dbReference type="Proteomes" id="UP000064920"/>
    </source>
</evidence>
<organism evidence="2 3">
    <name type="scientific">Celeribacter marinus</name>
    <dbReference type="NCBI Taxonomy" id="1397108"/>
    <lineage>
        <taxon>Bacteria</taxon>
        <taxon>Pseudomonadati</taxon>
        <taxon>Pseudomonadota</taxon>
        <taxon>Alphaproteobacteria</taxon>
        <taxon>Rhodobacterales</taxon>
        <taxon>Roseobacteraceae</taxon>
        <taxon>Celeribacter</taxon>
    </lineage>
</organism>
<dbReference type="EMBL" id="CP012023">
    <property type="protein sequence ID" value="ALI56249.1"/>
    <property type="molecule type" value="Genomic_DNA"/>
</dbReference>
<dbReference type="PANTHER" id="PTHR28047:SF5">
    <property type="entry name" value="PROTEIN DCG1"/>
    <property type="match status" value="1"/>
</dbReference>
<dbReference type="GO" id="GO:0047661">
    <property type="term" value="F:amino-acid racemase activity"/>
    <property type="evidence" value="ECO:0007669"/>
    <property type="project" value="InterPro"/>
</dbReference>
<dbReference type="PANTHER" id="PTHR28047">
    <property type="entry name" value="PROTEIN DCG1"/>
    <property type="match status" value="1"/>
</dbReference>
<accession>A0A0P0A0K2</accession>
<dbReference type="OrthoDB" id="9791723at2"/>
<keyword evidence="3" id="KW-1185">Reference proteome</keyword>
<dbReference type="InterPro" id="IPR052186">
    <property type="entry name" value="Hydantoin_racemase-like"/>
</dbReference>
<proteinExistence type="inferred from homology"/>
<dbReference type="KEGG" id="cmar:IMCC12053_2302"/>
<name>A0A0P0A0K2_9RHOB</name>
<sequence>MHLVYINPNATQAMTDGVVAVARAAVPHANVTGLTNTDGPPAIEGPQDGAAALEGVLRLVATAQSIGADAIIIACFDDTGLAQARAVATCPVLGIGQAAYTVAALSGGRFSVVTSLPVSVPVIAGNIDAAGMSDHCLEVRASGLAVLDIDAGSEATRVQLADEIRSAQAQGCRSVVLGCAGMAPLHADLSARTQVPLIDGVAASAHLAVAAIATIAPKSG</sequence>